<feature type="domain" description="SKP1 component POZ" evidence="3">
    <location>
        <begin position="5"/>
        <end position="62"/>
    </location>
</feature>
<sequence length="135" mass="15219">MDQKYTLISSDGESIEVVEEVLLESRTLSDLVEGCGGVEPIPLPQVDAETARLVFVFCELKHKKAFFVREKTTRSVTVEQDDPELSGRLLYKRLYAANFLEVATLCGALCSYVALRFIKGKTPEQIRNLLLHQKL</sequence>
<dbReference type="InterPro" id="IPR016073">
    <property type="entry name" value="Skp1_comp_POZ"/>
</dbReference>
<evidence type="ECO:0000313" key="4">
    <source>
        <dbReference type="EMBL" id="KAK0418221.1"/>
    </source>
</evidence>
<evidence type="ECO:0000259" key="3">
    <source>
        <dbReference type="Pfam" id="PF03931"/>
    </source>
</evidence>
<keyword evidence="2" id="KW-0833">Ubl conjugation pathway</keyword>
<dbReference type="InterPro" id="IPR001232">
    <property type="entry name" value="SKP1-like"/>
</dbReference>
<organism evidence="4 5">
    <name type="scientific">Steinernema hermaphroditum</name>
    <dbReference type="NCBI Taxonomy" id="289476"/>
    <lineage>
        <taxon>Eukaryota</taxon>
        <taxon>Metazoa</taxon>
        <taxon>Ecdysozoa</taxon>
        <taxon>Nematoda</taxon>
        <taxon>Chromadorea</taxon>
        <taxon>Rhabditida</taxon>
        <taxon>Tylenchina</taxon>
        <taxon>Panagrolaimomorpha</taxon>
        <taxon>Strongyloidoidea</taxon>
        <taxon>Steinernematidae</taxon>
        <taxon>Steinernema</taxon>
    </lineage>
</organism>
<dbReference type="InterPro" id="IPR036296">
    <property type="entry name" value="SKP1-like_dim_sf"/>
</dbReference>
<protein>
    <recommendedName>
        <fullName evidence="3">SKP1 component POZ domain-containing protein</fullName>
    </recommendedName>
</protein>
<dbReference type="InterPro" id="IPR016897">
    <property type="entry name" value="SKP1"/>
</dbReference>
<dbReference type="Gene3D" id="3.30.710.10">
    <property type="entry name" value="Potassium Channel Kv1.1, Chain A"/>
    <property type="match status" value="1"/>
</dbReference>
<dbReference type="SUPFAM" id="SSF54695">
    <property type="entry name" value="POZ domain"/>
    <property type="match status" value="1"/>
</dbReference>
<reference evidence="4" key="1">
    <citation type="submission" date="2023-06" db="EMBL/GenBank/DDBJ databases">
        <title>Genomic analysis of the entomopathogenic nematode Steinernema hermaphroditum.</title>
        <authorList>
            <person name="Schwarz E.M."/>
            <person name="Heppert J.K."/>
            <person name="Baniya A."/>
            <person name="Schwartz H.T."/>
            <person name="Tan C.-H."/>
            <person name="Antoshechkin I."/>
            <person name="Sternberg P.W."/>
            <person name="Goodrich-Blair H."/>
            <person name="Dillman A.R."/>
        </authorList>
    </citation>
    <scope>NUCLEOTIDE SEQUENCE</scope>
    <source>
        <strain evidence="4">PS9179</strain>
        <tissue evidence="4">Whole animal</tissue>
    </source>
</reference>
<name>A0AA39I5I7_9BILA</name>
<proteinExistence type="inferred from homology"/>
<evidence type="ECO:0000256" key="2">
    <source>
        <dbReference type="ARBA" id="ARBA00022786"/>
    </source>
</evidence>
<comment type="similarity">
    <text evidence="1">Belongs to the SKP1 family.</text>
</comment>
<dbReference type="SUPFAM" id="SSF81382">
    <property type="entry name" value="Skp1 dimerisation domain-like"/>
    <property type="match status" value="1"/>
</dbReference>
<dbReference type="Pfam" id="PF03931">
    <property type="entry name" value="Skp1_POZ"/>
    <property type="match status" value="1"/>
</dbReference>
<evidence type="ECO:0000313" key="5">
    <source>
        <dbReference type="Proteomes" id="UP001175271"/>
    </source>
</evidence>
<dbReference type="PANTHER" id="PTHR11165">
    <property type="entry name" value="SKP1"/>
    <property type="match status" value="1"/>
</dbReference>
<gene>
    <name evidence="4" type="ORF">QR680_013441</name>
</gene>
<dbReference type="GO" id="GO:0006511">
    <property type="term" value="P:ubiquitin-dependent protein catabolic process"/>
    <property type="evidence" value="ECO:0007669"/>
    <property type="project" value="InterPro"/>
</dbReference>
<dbReference type="EMBL" id="JAUCMV010000002">
    <property type="protein sequence ID" value="KAK0418221.1"/>
    <property type="molecule type" value="Genomic_DNA"/>
</dbReference>
<keyword evidence="5" id="KW-1185">Reference proteome</keyword>
<dbReference type="AlphaFoldDB" id="A0AA39I5I7"/>
<comment type="caution">
    <text evidence="4">The sequence shown here is derived from an EMBL/GenBank/DDBJ whole genome shotgun (WGS) entry which is preliminary data.</text>
</comment>
<accession>A0AA39I5I7</accession>
<dbReference type="InterPro" id="IPR011333">
    <property type="entry name" value="SKP1/BTB/POZ_sf"/>
</dbReference>
<dbReference type="Proteomes" id="UP001175271">
    <property type="component" value="Unassembled WGS sequence"/>
</dbReference>
<evidence type="ECO:0000256" key="1">
    <source>
        <dbReference type="ARBA" id="ARBA00009993"/>
    </source>
</evidence>
<dbReference type="SMART" id="SM00512">
    <property type="entry name" value="Skp1"/>
    <property type="match status" value="1"/>
</dbReference>